<keyword evidence="8" id="KW-1185">Reference proteome</keyword>
<dbReference type="PANTHER" id="PTHR11723">
    <property type="entry name" value="DNA-BINDING PROTEIN INHIBITOR"/>
    <property type="match status" value="1"/>
</dbReference>
<dbReference type="OrthoDB" id="10047910at2759"/>
<evidence type="ECO:0000313" key="7">
    <source>
        <dbReference type="EMBL" id="CAD5124006.1"/>
    </source>
</evidence>
<dbReference type="GO" id="GO:0005634">
    <property type="term" value="C:nucleus"/>
    <property type="evidence" value="ECO:0007669"/>
    <property type="project" value="UniProtKB-SubCell"/>
</dbReference>
<keyword evidence="4" id="KW-0804">Transcription</keyword>
<dbReference type="Pfam" id="PF00010">
    <property type="entry name" value="HLH"/>
    <property type="match status" value="1"/>
</dbReference>
<dbReference type="PROSITE" id="PS50888">
    <property type="entry name" value="BHLH"/>
    <property type="match status" value="1"/>
</dbReference>
<protein>
    <submittedName>
        <fullName evidence="7">DgyrCDS12308</fullName>
    </submittedName>
</protein>
<dbReference type="GO" id="GO:0005737">
    <property type="term" value="C:cytoplasm"/>
    <property type="evidence" value="ECO:0007669"/>
    <property type="project" value="InterPro"/>
</dbReference>
<gene>
    <name evidence="7" type="ORF">DGYR_LOCUS11616</name>
</gene>
<dbReference type="InterPro" id="IPR036638">
    <property type="entry name" value="HLH_DNA-bd_sf"/>
</dbReference>
<name>A0A7I8W726_9ANNE</name>
<dbReference type="SUPFAM" id="SSF47459">
    <property type="entry name" value="HLH, helix-loop-helix DNA-binding domain"/>
    <property type="match status" value="1"/>
</dbReference>
<dbReference type="InterPro" id="IPR026052">
    <property type="entry name" value="DNA-bd_prot-inh"/>
</dbReference>
<keyword evidence="2" id="KW-0678">Repressor</keyword>
<dbReference type="Gene3D" id="4.10.280.10">
    <property type="entry name" value="Helix-loop-helix DNA-binding domain"/>
    <property type="match status" value="1"/>
</dbReference>
<accession>A0A7I8W726</accession>
<proteinExistence type="predicted"/>
<evidence type="ECO:0000256" key="1">
    <source>
        <dbReference type="ARBA" id="ARBA00004123"/>
    </source>
</evidence>
<dbReference type="EMBL" id="CAJFCJ010000020">
    <property type="protein sequence ID" value="CAD5124006.1"/>
    <property type="molecule type" value="Genomic_DNA"/>
</dbReference>
<dbReference type="Proteomes" id="UP000549394">
    <property type="component" value="Unassembled WGS sequence"/>
</dbReference>
<dbReference type="SMART" id="SM00353">
    <property type="entry name" value="HLH"/>
    <property type="match status" value="1"/>
</dbReference>
<comment type="subcellular location">
    <subcellularLocation>
        <location evidence="1">Nucleus</location>
    </subcellularLocation>
</comment>
<dbReference type="PANTHER" id="PTHR11723:SF17">
    <property type="entry name" value="PROTEIN EXTRA-MACROCHAETAE"/>
    <property type="match status" value="1"/>
</dbReference>
<evidence type="ECO:0000256" key="2">
    <source>
        <dbReference type="ARBA" id="ARBA00022491"/>
    </source>
</evidence>
<dbReference type="GO" id="GO:0000122">
    <property type="term" value="P:negative regulation of transcription by RNA polymerase II"/>
    <property type="evidence" value="ECO:0007669"/>
    <property type="project" value="InterPro"/>
</dbReference>
<evidence type="ECO:0000313" key="8">
    <source>
        <dbReference type="Proteomes" id="UP000549394"/>
    </source>
</evidence>
<evidence type="ECO:0000256" key="3">
    <source>
        <dbReference type="ARBA" id="ARBA00023015"/>
    </source>
</evidence>
<keyword evidence="3" id="KW-0805">Transcription regulation</keyword>
<dbReference type="CDD" id="cd19684">
    <property type="entry name" value="bHLH_dnHLH_ID"/>
    <property type="match status" value="1"/>
</dbReference>
<dbReference type="GO" id="GO:0046983">
    <property type="term" value="F:protein dimerization activity"/>
    <property type="evidence" value="ECO:0007669"/>
    <property type="project" value="InterPro"/>
</dbReference>
<sequence length="108" mass="12108">MKAKICQPRTAGAMREGGVKKSHATHVIDGEMASYFAKLRDLVPTIPNDKKVSKVQLLQHVIDYIFDLEMTLELDCSPCLPTEGRTPLGENPMNLPFHRLTTTDIQPF</sequence>
<dbReference type="GO" id="GO:0032922">
    <property type="term" value="P:circadian regulation of gene expression"/>
    <property type="evidence" value="ECO:0007669"/>
    <property type="project" value="TreeGrafter"/>
</dbReference>
<comment type="caution">
    <text evidence="7">The sequence shown here is derived from an EMBL/GenBank/DDBJ whole genome shotgun (WGS) entry which is preliminary data.</text>
</comment>
<evidence type="ECO:0000256" key="4">
    <source>
        <dbReference type="ARBA" id="ARBA00023163"/>
    </source>
</evidence>
<feature type="domain" description="BHLH" evidence="6">
    <location>
        <begin position="16"/>
        <end position="68"/>
    </location>
</feature>
<reference evidence="7 8" key="1">
    <citation type="submission" date="2020-08" db="EMBL/GenBank/DDBJ databases">
        <authorList>
            <person name="Hejnol A."/>
        </authorList>
    </citation>
    <scope>NUCLEOTIDE SEQUENCE [LARGE SCALE GENOMIC DNA]</scope>
</reference>
<dbReference type="InterPro" id="IPR011598">
    <property type="entry name" value="bHLH_dom"/>
</dbReference>
<evidence type="ECO:0000259" key="6">
    <source>
        <dbReference type="PROSITE" id="PS50888"/>
    </source>
</evidence>
<dbReference type="AlphaFoldDB" id="A0A7I8W726"/>
<keyword evidence="5" id="KW-0539">Nucleus</keyword>
<dbReference type="GO" id="GO:0030154">
    <property type="term" value="P:cell differentiation"/>
    <property type="evidence" value="ECO:0007669"/>
    <property type="project" value="TreeGrafter"/>
</dbReference>
<organism evidence="7 8">
    <name type="scientific">Dimorphilus gyrociliatus</name>
    <dbReference type="NCBI Taxonomy" id="2664684"/>
    <lineage>
        <taxon>Eukaryota</taxon>
        <taxon>Metazoa</taxon>
        <taxon>Spiralia</taxon>
        <taxon>Lophotrochozoa</taxon>
        <taxon>Annelida</taxon>
        <taxon>Polychaeta</taxon>
        <taxon>Polychaeta incertae sedis</taxon>
        <taxon>Dinophilidae</taxon>
        <taxon>Dimorphilus</taxon>
    </lineage>
</organism>
<evidence type="ECO:0000256" key="5">
    <source>
        <dbReference type="ARBA" id="ARBA00023242"/>
    </source>
</evidence>